<protein>
    <submittedName>
        <fullName evidence="1">Uncharacterized protein</fullName>
    </submittedName>
</protein>
<organism evidence="1 2">
    <name type="scientific">Rossellomorea vietnamensis</name>
    <dbReference type="NCBI Taxonomy" id="218284"/>
    <lineage>
        <taxon>Bacteria</taxon>
        <taxon>Bacillati</taxon>
        <taxon>Bacillota</taxon>
        <taxon>Bacilli</taxon>
        <taxon>Bacillales</taxon>
        <taxon>Bacillaceae</taxon>
        <taxon>Rossellomorea</taxon>
    </lineage>
</organism>
<gene>
    <name evidence="1" type="ORF">FHE72_19065</name>
</gene>
<proteinExistence type="predicted"/>
<evidence type="ECO:0000313" key="2">
    <source>
        <dbReference type="Proteomes" id="UP000465062"/>
    </source>
</evidence>
<reference evidence="1 2" key="1">
    <citation type="submission" date="2019-06" db="EMBL/GenBank/DDBJ databases">
        <title>An operon consisting of a P-type ATPase gene and a transcriptional regular gene given the different cadmium resistance in Bacillus vietamensis 151-6 and Bacillus marisflavi 151-25.</title>
        <authorList>
            <person name="Yu X."/>
        </authorList>
    </citation>
    <scope>NUCLEOTIDE SEQUENCE [LARGE SCALE GENOMIC DNA]</scope>
    <source>
        <strain evidence="1 2">151-6</strain>
    </source>
</reference>
<evidence type="ECO:0000313" key="1">
    <source>
        <dbReference type="EMBL" id="QHE62869.1"/>
    </source>
</evidence>
<dbReference type="KEGG" id="bvq:FHE72_19065"/>
<dbReference type="Proteomes" id="UP000465062">
    <property type="component" value="Chromosome"/>
</dbReference>
<dbReference type="RefSeq" id="WP_159362668.1">
    <property type="nucleotide sequence ID" value="NZ_CP047394.1"/>
</dbReference>
<dbReference type="EMBL" id="CP047394">
    <property type="protein sequence ID" value="QHE62869.1"/>
    <property type="molecule type" value="Genomic_DNA"/>
</dbReference>
<name>A0A6I6USH0_9BACI</name>
<dbReference type="AlphaFoldDB" id="A0A6I6USH0"/>
<sequence length="60" mass="7120">MQNQDPIQHSLSFVESDQSDNIDNLFTQKDMSRFGKGREMWGYINHQYAYSVEFDSKELI</sequence>
<accession>A0A6I6USH0</accession>